<dbReference type="AlphaFoldDB" id="A0A1V6S457"/>
<dbReference type="EMBL" id="MDYP01000008">
    <property type="protein sequence ID" value="OQE08831.1"/>
    <property type="molecule type" value="Genomic_DNA"/>
</dbReference>
<accession>A0A1V6S457</accession>
<sequence length="119" mass="14018">MSRKDKWSTLLQEDEALTQSSERLILAHLPSTNLMKLLKQIRFRNPARSDRSLKSCSLLCLLDRKIPRPSSNNWQFSRQLCYCQLSNNRHTRYNRCSLEGCNSKLADKFMIKPFRVQDV</sequence>
<comment type="caution">
    <text evidence="1">The sequence shown here is derived from an EMBL/GenBank/DDBJ whole genome shotgun (WGS) entry which is preliminary data.</text>
</comment>
<evidence type="ECO:0000313" key="1">
    <source>
        <dbReference type="EMBL" id="OQE08831.1"/>
    </source>
</evidence>
<gene>
    <name evidence="1" type="ORF">PENVUL_c008G00627</name>
</gene>
<protein>
    <submittedName>
        <fullName evidence="1">Uncharacterized protein</fullName>
    </submittedName>
</protein>
<dbReference type="Proteomes" id="UP000191518">
    <property type="component" value="Unassembled WGS sequence"/>
</dbReference>
<name>A0A1V6S457_9EURO</name>
<organism evidence="1 2">
    <name type="scientific">Penicillium vulpinum</name>
    <dbReference type="NCBI Taxonomy" id="29845"/>
    <lineage>
        <taxon>Eukaryota</taxon>
        <taxon>Fungi</taxon>
        <taxon>Dikarya</taxon>
        <taxon>Ascomycota</taxon>
        <taxon>Pezizomycotina</taxon>
        <taxon>Eurotiomycetes</taxon>
        <taxon>Eurotiomycetidae</taxon>
        <taxon>Eurotiales</taxon>
        <taxon>Aspergillaceae</taxon>
        <taxon>Penicillium</taxon>
    </lineage>
</organism>
<evidence type="ECO:0000313" key="2">
    <source>
        <dbReference type="Proteomes" id="UP000191518"/>
    </source>
</evidence>
<proteinExistence type="predicted"/>
<reference evidence="2" key="1">
    <citation type="journal article" date="2017" name="Nat. Microbiol.">
        <title>Global analysis of biosynthetic gene clusters reveals vast potential of secondary metabolite production in Penicillium species.</title>
        <authorList>
            <person name="Nielsen J.C."/>
            <person name="Grijseels S."/>
            <person name="Prigent S."/>
            <person name="Ji B."/>
            <person name="Dainat J."/>
            <person name="Nielsen K.F."/>
            <person name="Frisvad J.C."/>
            <person name="Workman M."/>
            <person name="Nielsen J."/>
        </authorList>
    </citation>
    <scope>NUCLEOTIDE SEQUENCE [LARGE SCALE GENOMIC DNA]</scope>
    <source>
        <strain evidence="2">IBT 29486</strain>
    </source>
</reference>
<keyword evidence="2" id="KW-1185">Reference proteome</keyword>